<dbReference type="Pfam" id="PF02581">
    <property type="entry name" value="TMP-TENI"/>
    <property type="match status" value="1"/>
</dbReference>
<dbReference type="Gene3D" id="3.40.1190.20">
    <property type="match status" value="1"/>
</dbReference>
<dbReference type="GO" id="GO:0046872">
    <property type="term" value="F:metal ion binding"/>
    <property type="evidence" value="ECO:0007669"/>
    <property type="project" value="UniProtKB-KW"/>
</dbReference>
<evidence type="ECO:0000256" key="4">
    <source>
        <dbReference type="ARBA" id="ARBA00022679"/>
    </source>
</evidence>
<comment type="cofactor">
    <cofactor evidence="1">
        <name>Mg(2+)</name>
        <dbReference type="ChEBI" id="CHEBI:18420"/>
    </cofactor>
</comment>
<comment type="caution">
    <text evidence="11">The sequence shown here is derived from an EMBL/GenBank/DDBJ whole genome shotgun (WGS) entry which is preliminary data.</text>
</comment>
<accession>A0A094JGR4</accession>
<name>A0A094JGR4_9GAMM</name>
<evidence type="ECO:0000313" key="11">
    <source>
        <dbReference type="EMBL" id="KFZ38372.1"/>
    </source>
</evidence>
<dbReference type="SUPFAM" id="SSF53613">
    <property type="entry name" value="Ribokinase-like"/>
    <property type="match status" value="1"/>
</dbReference>
<dbReference type="InterPro" id="IPR022998">
    <property type="entry name" value="ThiamineP_synth_TenI"/>
</dbReference>
<dbReference type="EC" id="2.7.1.49" evidence="3"/>
<evidence type="ECO:0000256" key="1">
    <source>
        <dbReference type="ARBA" id="ARBA00001946"/>
    </source>
</evidence>
<evidence type="ECO:0000313" key="12">
    <source>
        <dbReference type="Proteomes" id="UP000029264"/>
    </source>
</evidence>
<evidence type="ECO:0000256" key="8">
    <source>
        <dbReference type="ARBA" id="ARBA00023268"/>
    </source>
</evidence>
<dbReference type="AlphaFoldDB" id="A0A094JGR4"/>
<sequence length="512" mass="54997">MTQECNLRKHPIVWCISASDSGGGAGMQADVHTVEDLGCHACSVVTAVTAQNSLGVTSVEAVSNAILLAQLDTLLSDMRPVAIKIGLIADQAQLNCLAGWLTQHLSGVPIVLDPVLCATTGHDFNRTELDFGPLLTLIQVFTPNAFEVGQLCGTACSTFSQFIDALPALQQMTPAHLLLKGGDLAEPEWADDLLFLRQPPFCAEQHLNRGFKLRSLRIATKHNHGSGCTLSSAIAALIAQQWVIPDAIVIAKAYVHSGLQNGYPIGYGAGVIAKSGFPKNVAHFPHVLPLQEAKAICRNSLSAFQFASKVYPIVSNLEQLALLLQCGCRTLQLRMKATDEGLLDTTIKQAVALAKRYQTQLFINDHWQLALKYQAYGVHLGQEDFLRADLDALKTAGIVLGLSSHSYFEALIALEQQPDYLALGHIFPTTTKVMPSQPQGLSRLMHYGATFAPALATVAIGGINAQNLNDIQDCGVQAAAIVSAVIHANDPALAYLTLARQWQSETDVEGIV</sequence>
<organism evidence="11 12">
    <name type="scientific">Shewanella mangrovi</name>
    <dbReference type="NCBI Taxonomy" id="1515746"/>
    <lineage>
        <taxon>Bacteria</taxon>
        <taxon>Pseudomonadati</taxon>
        <taxon>Pseudomonadota</taxon>
        <taxon>Gammaproteobacteria</taxon>
        <taxon>Alteromonadales</taxon>
        <taxon>Shewanellaceae</taxon>
        <taxon>Shewanella</taxon>
    </lineage>
</organism>
<dbReference type="GO" id="GO:0009229">
    <property type="term" value="P:thiamine diphosphate biosynthetic process"/>
    <property type="evidence" value="ECO:0007669"/>
    <property type="project" value="UniProtKB-UniPathway"/>
</dbReference>
<dbReference type="GO" id="GO:0009228">
    <property type="term" value="P:thiamine biosynthetic process"/>
    <property type="evidence" value="ECO:0007669"/>
    <property type="project" value="UniProtKB-KW"/>
</dbReference>
<dbReference type="CDD" id="cd01169">
    <property type="entry name" value="HMPP_kinase"/>
    <property type="match status" value="1"/>
</dbReference>
<gene>
    <name evidence="11" type="ORF">HR45_02695</name>
</gene>
<dbReference type="Pfam" id="PF08543">
    <property type="entry name" value="Phos_pyr_kin"/>
    <property type="match status" value="1"/>
</dbReference>
<keyword evidence="8" id="KW-0511">Multifunctional enzyme</keyword>
<dbReference type="eggNOG" id="COG0351">
    <property type="taxonomic scope" value="Bacteria"/>
</dbReference>
<keyword evidence="12" id="KW-1185">Reference proteome</keyword>
<comment type="pathway">
    <text evidence="2">Cofactor biosynthesis; thiamine diphosphate biosynthesis.</text>
</comment>
<keyword evidence="4" id="KW-0808">Transferase</keyword>
<protein>
    <recommendedName>
        <fullName evidence="3">hydroxymethylpyrimidine kinase</fullName>
        <ecNumber evidence="3">2.7.1.49</ecNumber>
    </recommendedName>
</protein>
<evidence type="ECO:0000256" key="6">
    <source>
        <dbReference type="ARBA" id="ARBA00022842"/>
    </source>
</evidence>
<dbReference type="InterPro" id="IPR029056">
    <property type="entry name" value="Ribokinase-like"/>
</dbReference>
<evidence type="ECO:0000259" key="9">
    <source>
        <dbReference type="Pfam" id="PF02581"/>
    </source>
</evidence>
<dbReference type="Proteomes" id="UP000029264">
    <property type="component" value="Unassembled WGS sequence"/>
</dbReference>
<dbReference type="FunFam" id="3.20.20.70:FF:000064">
    <property type="entry name" value="Thiamine-phosphate synthase"/>
    <property type="match status" value="1"/>
</dbReference>
<dbReference type="GO" id="GO:0008972">
    <property type="term" value="F:phosphomethylpyrimidine kinase activity"/>
    <property type="evidence" value="ECO:0007669"/>
    <property type="project" value="InterPro"/>
</dbReference>
<reference evidence="11 12" key="1">
    <citation type="submission" date="2014-06" db="EMBL/GenBank/DDBJ databases">
        <title>Shewanella sp. YQH10.</title>
        <authorList>
            <person name="Liu Y."/>
            <person name="Zeng R."/>
        </authorList>
    </citation>
    <scope>NUCLEOTIDE SEQUENCE [LARGE SCALE GENOMIC DNA]</scope>
    <source>
        <strain evidence="11 12">YQH10</strain>
    </source>
</reference>
<evidence type="ECO:0000256" key="5">
    <source>
        <dbReference type="ARBA" id="ARBA00022723"/>
    </source>
</evidence>
<dbReference type="GO" id="GO:0008902">
    <property type="term" value="F:hydroxymethylpyrimidine kinase activity"/>
    <property type="evidence" value="ECO:0007669"/>
    <property type="project" value="UniProtKB-EC"/>
</dbReference>
<dbReference type="InterPro" id="IPR013785">
    <property type="entry name" value="Aldolase_TIM"/>
</dbReference>
<dbReference type="eggNOG" id="COG0352">
    <property type="taxonomic scope" value="Bacteria"/>
</dbReference>
<dbReference type="OrthoDB" id="9810880at2"/>
<evidence type="ECO:0000256" key="7">
    <source>
        <dbReference type="ARBA" id="ARBA00022977"/>
    </source>
</evidence>
<proteinExistence type="predicted"/>
<dbReference type="PROSITE" id="PS50007">
    <property type="entry name" value="PIPLC_X_DOMAIN"/>
    <property type="match status" value="1"/>
</dbReference>
<keyword evidence="6" id="KW-0460">Magnesium</keyword>
<evidence type="ECO:0000259" key="10">
    <source>
        <dbReference type="Pfam" id="PF08543"/>
    </source>
</evidence>
<dbReference type="RefSeq" id="WP_037439513.1">
    <property type="nucleotide sequence ID" value="NZ_JPEO01000002.1"/>
</dbReference>
<dbReference type="PANTHER" id="PTHR20858">
    <property type="entry name" value="PHOSPHOMETHYLPYRIMIDINE KINASE"/>
    <property type="match status" value="1"/>
</dbReference>
<dbReference type="InterPro" id="IPR036206">
    <property type="entry name" value="ThiamineP_synth_sf"/>
</dbReference>
<keyword evidence="5" id="KW-0479">Metal-binding</keyword>
<dbReference type="CDD" id="cd00564">
    <property type="entry name" value="TMP_TenI"/>
    <property type="match status" value="1"/>
</dbReference>
<feature type="domain" description="Pyridoxamine kinase/Phosphomethylpyrimidine kinase" evidence="10">
    <location>
        <begin position="20"/>
        <end position="271"/>
    </location>
</feature>
<dbReference type="STRING" id="1515746.HR45_02695"/>
<dbReference type="Gene3D" id="3.20.20.70">
    <property type="entry name" value="Aldolase class I"/>
    <property type="match status" value="1"/>
</dbReference>
<evidence type="ECO:0000256" key="2">
    <source>
        <dbReference type="ARBA" id="ARBA00004948"/>
    </source>
</evidence>
<dbReference type="SUPFAM" id="SSF51391">
    <property type="entry name" value="Thiamin phosphate synthase"/>
    <property type="match status" value="1"/>
</dbReference>
<dbReference type="GO" id="GO:0005829">
    <property type="term" value="C:cytosol"/>
    <property type="evidence" value="ECO:0007669"/>
    <property type="project" value="TreeGrafter"/>
</dbReference>
<dbReference type="InterPro" id="IPR004399">
    <property type="entry name" value="HMP/HMP-P_kinase_dom"/>
</dbReference>
<dbReference type="UniPathway" id="UPA00060">
    <property type="reaction ID" value="UER00138"/>
</dbReference>
<keyword evidence="7" id="KW-0784">Thiamine biosynthesis</keyword>
<dbReference type="PANTHER" id="PTHR20858:SF17">
    <property type="entry name" value="HYDROXYMETHYLPYRIMIDINE_PHOSPHOMETHYLPYRIMIDINE KINASE THI20-RELATED"/>
    <property type="match status" value="1"/>
</dbReference>
<dbReference type="EMBL" id="JPEO01000002">
    <property type="protein sequence ID" value="KFZ38372.1"/>
    <property type="molecule type" value="Genomic_DNA"/>
</dbReference>
<dbReference type="InterPro" id="IPR013749">
    <property type="entry name" value="PM/HMP-P_kinase-1"/>
</dbReference>
<evidence type="ECO:0000256" key="3">
    <source>
        <dbReference type="ARBA" id="ARBA00012135"/>
    </source>
</evidence>
<feature type="domain" description="Thiamine phosphate synthase/TenI" evidence="9">
    <location>
        <begin position="316"/>
        <end position="485"/>
    </location>
</feature>